<organism evidence="1 2">
    <name type="scientific">Mobilicoccus caccae</name>
    <dbReference type="NCBI Taxonomy" id="1859295"/>
    <lineage>
        <taxon>Bacteria</taxon>
        <taxon>Bacillati</taxon>
        <taxon>Actinomycetota</taxon>
        <taxon>Actinomycetes</taxon>
        <taxon>Micrococcales</taxon>
        <taxon>Dermatophilaceae</taxon>
        <taxon>Mobilicoccus</taxon>
    </lineage>
</organism>
<dbReference type="EMBL" id="BSUO01000001">
    <property type="protein sequence ID" value="GMA41535.1"/>
    <property type="molecule type" value="Genomic_DNA"/>
</dbReference>
<evidence type="ECO:0000313" key="1">
    <source>
        <dbReference type="EMBL" id="GMA41535.1"/>
    </source>
</evidence>
<gene>
    <name evidence="1" type="ORF">GCM10025883_35800</name>
</gene>
<proteinExistence type="predicted"/>
<comment type="caution">
    <text evidence="1">The sequence shown here is derived from an EMBL/GenBank/DDBJ whole genome shotgun (WGS) entry which is preliminary data.</text>
</comment>
<keyword evidence="2" id="KW-1185">Reference proteome</keyword>
<protein>
    <submittedName>
        <fullName evidence="1">Uncharacterized protein</fullName>
    </submittedName>
</protein>
<evidence type="ECO:0000313" key="2">
    <source>
        <dbReference type="Proteomes" id="UP001157126"/>
    </source>
</evidence>
<dbReference type="Proteomes" id="UP001157126">
    <property type="component" value="Unassembled WGS sequence"/>
</dbReference>
<reference evidence="2" key="1">
    <citation type="journal article" date="2019" name="Int. J. Syst. Evol. Microbiol.">
        <title>The Global Catalogue of Microorganisms (GCM) 10K type strain sequencing project: providing services to taxonomists for standard genome sequencing and annotation.</title>
        <authorList>
            <consortium name="The Broad Institute Genomics Platform"/>
            <consortium name="The Broad Institute Genome Sequencing Center for Infectious Disease"/>
            <person name="Wu L."/>
            <person name="Ma J."/>
        </authorList>
    </citation>
    <scope>NUCLEOTIDE SEQUENCE [LARGE SCALE GENOMIC DNA]</scope>
    <source>
        <strain evidence="2">NBRC 113072</strain>
    </source>
</reference>
<sequence length="81" mass="8425">MRGDQHAVGGDVHVGLQMNDAEGPRLAKGGQGVLAADVAGHECAAPVCEHMGRRSEGVAHGFSMRHAAVNDSAQRLVQRSV</sequence>
<accession>A0ABQ6IVZ7</accession>
<name>A0ABQ6IVZ7_9MICO</name>